<dbReference type="Proteomes" id="UP000332933">
    <property type="component" value="Unassembled WGS sequence"/>
</dbReference>
<evidence type="ECO:0000256" key="2">
    <source>
        <dbReference type="SAM" id="SignalP"/>
    </source>
</evidence>
<evidence type="ECO:0000313" key="3">
    <source>
        <dbReference type="EMBL" id="KAF0693717.1"/>
    </source>
</evidence>
<sequence>MMVPRAAAALLLLVCVSTVTANERCPDPVLNRIWRSGEMHYLFGTAGYAGSVYKVCVDGEFHCRMDDGVLDQDTLDDVPCDQAESIYRKHTQGKDEGIEADETPSGHSEGNPKHLKHLKHHKGEHD</sequence>
<feature type="compositionally biased region" description="Basic residues" evidence="1">
    <location>
        <begin position="113"/>
        <end position="126"/>
    </location>
</feature>
<evidence type="ECO:0000313" key="5">
    <source>
        <dbReference type="Proteomes" id="UP000332933"/>
    </source>
</evidence>
<organism evidence="4 5">
    <name type="scientific">Aphanomyces stellatus</name>
    <dbReference type="NCBI Taxonomy" id="120398"/>
    <lineage>
        <taxon>Eukaryota</taxon>
        <taxon>Sar</taxon>
        <taxon>Stramenopiles</taxon>
        <taxon>Oomycota</taxon>
        <taxon>Saprolegniomycetes</taxon>
        <taxon>Saprolegniales</taxon>
        <taxon>Verrucalvaceae</taxon>
        <taxon>Aphanomyces</taxon>
    </lineage>
</organism>
<feature type="chain" id="PRO_5036116336" evidence="2">
    <location>
        <begin position="22"/>
        <end position="126"/>
    </location>
</feature>
<protein>
    <submittedName>
        <fullName evidence="4">Aste57867_15357 protein</fullName>
    </submittedName>
</protein>
<keyword evidence="5" id="KW-1185">Reference proteome</keyword>
<dbReference type="EMBL" id="CAADRA010005675">
    <property type="protein sequence ID" value="VFT92165.1"/>
    <property type="molecule type" value="Genomic_DNA"/>
</dbReference>
<keyword evidence="2" id="KW-0732">Signal</keyword>
<reference evidence="4 5" key="1">
    <citation type="submission" date="2019-03" db="EMBL/GenBank/DDBJ databases">
        <authorList>
            <person name="Gaulin E."/>
            <person name="Dumas B."/>
        </authorList>
    </citation>
    <scope>NUCLEOTIDE SEQUENCE [LARGE SCALE GENOMIC DNA]</scope>
    <source>
        <strain evidence="4">CBS 568.67</strain>
    </source>
</reference>
<evidence type="ECO:0000313" key="4">
    <source>
        <dbReference type="EMBL" id="VFT92165.1"/>
    </source>
</evidence>
<feature type="signal peptide" evidence="2">
    <location>
        <begin position="1"/>
        <end position="21"/>
    </location>
</feature>
<proteinExistence type="predicted"/>
<gene>
    <name evidence="4" type="primary">Aste57867_15357</name>
    <name evidence="3" type="ORF">As57867_015301</name>
    <name evidence="4" type="ORF">ASTE57867_15357</name>
</gene>
<evidence type="ECO:0000256" key="1">
    <source>
        <dbReference type="SAM" id="MobiDB-lite"/>
    </source>
</evidence>
<dbReference type="AlphaFoldDB" id="A0A485L4B4"/>
<dbReference type="OrthoDB" id="10308434at2759"/>
<dbReference type="EMBL" id="VJMH01005654">
    <property type="protein sequence ID" value="KAF0693717.1"/>
    <property type="molecule type" value="Genomic_DNA"/>
</dbReference>
<accession>A0A485L4B4</accession>
<name>A0A485L4B4_9STRA</name>
<reference evidence="3" key="2">
    <citation type="submission" date="2019-06" db="EMBL/GenBank/DDBJ databases">
        <title>Genomics analysis of Aphanomyces spp. identifies a new class of oomycete effector associated with host adaptation.</title>
        <authorList>
            <person name="Gaulin E."/>
        </authorList>
    </citation>
    <scope>NUCLEOTIDE SEQUENCE</scope>
    <source>
        <strain evidence="3">CBS 578.67</strain>
    </source>
</reference>
<feature type="region of interest" description="Disordered" evidence="1">
    <location>
        <begin position="86"/>
        <end position="126"/>
    </location>
</feature>